<dbReference type="SUPFAM" id="SSF55486">
    <property type="entry name" value="Metalloproteases ('zincins'), catalytic domain"/>
    <property type="match status" value="1"/>
</dbReference>
<dbReference type="Pfam" id="PF10342">
    <property type="entry name" value="Kre9_KNH"/>
    <property type="match status" value="1"/>
</dbReference>
<feature type="chain" id="PRO_5042051253" description="Secreted protein (Por secretion system target)" evidence="3">
    <location>
        <begin position="25"/>
        <end position="920"/>
    </location>
</feature>
<feature type="domain" description="Secretion system C-terminal sorting" evidence="5">
    <location>
        <begin position="845"/>
        <end position="919"/>
    </location>
</feature>
<feature type="region of interest" description="Disordered" evidence="2">
    <location>
        <begin position="434"/>
        <end position="466"/>
    </location>
</feature>
<dbReference type="RefSeq" id="WP_076731615.1">
    <property type="nucleotide sequence ID" value="NZ_CP019352.1"/>
</dbReference>
<evidence type="ECO:0000313" key="7">
    <source>
        <dbReference type="Proteomes" id="UP000187506"/>
    </source>
</evidence>
<reference evidence="6 7" key="1">
    <citation type="submission" date="2017-01" db="EMBL/GenBank/DDBJ databases">
        <title>Complete genome of Lacinutrix venerupis DOK2-8 isolated from seawater in Dokdo.</title>
        <authorList>
            <person name="Chi W.-J."/>
            <person name="Kim J.H."/>
        </authorList>
    </citation>
    <scope>NUCLEOTIDE SEQUENCE [LARGE SCALE GENOMIC DNA]</scope>
    <source>
        <strain evidence="6 7">DOK2-8</strain>
    </source>
</reference>
<dbReference type="KEGG" id="lvn:BWR22_01165"/>
<dbReference type="Gene3D" id="2.60.40.3080">
    <property type="match status" value="1"/>
</dbReference>
<sequence length="920" mass="99479">MKKLYFNWFFTLVLSVLLTLPAFSQNGKSFWTKTSYSKASNNELVYRKTEPNKAEFYQLDINALKQQLQNAPNRNNFAGTSNVIVDFPTAEGTFESYRVKEAPVMEEALQNKYPQLRTYIGESVNTPGTVIRFSITPQGLHTMSMSNNNGTQFIDPYSKNNNDYIVYSKKDLPMLNEPWECGVIEGEEIYENRASNSAAQMNANDGLLRNFRLAIATTIEYSSFHWMAAGLAAGDTEASKKVAVMAAIVVTINRNNQIYERDLSITMTLVANNDTIVFINSDNFNNDNAGTLINQSQTVIDGAIGTANYDIGHTFSTGGGGLAQLNSPCTGNKARGITGLPAPVGDAYDVDFVAHELGHQFGAPHTFNGNTGNCAGSNREATNAYEPGSGTTIMAYAGICAPQNVQSNSDAYFHQKSLQMIWDNVFSGNSQCATTTPTGNSAPTSNAGSNYTIPKSTPYMLTGSSTDADGTATHTYTWEQYDLGPAGLPEETNFTGPMVRSFEGTSSPTRVIPQLASVVANGGVSTTWEKLASVARSQNFRLTVRDNDATGGQTAVDEMTVNVNAVAGPFIVTSQDTDQIVWTPGSTETITWDVAGTTGNGINESSVDILLSTSQTQDAEDFDVVLATNVPNTGSYNITVPSNISAPYCRIMVKASNNIFFNVNDEYFAVGNYTYGPGDVCQDYFFAANTLLEENDATFGGFILTVNDSKTISDLNISVDVTTTNNAELAMAIRGPFGDQTNLHFLQSGTNNGCAGLPDALITYDDEGIPNACTSTNTNLSLQPLEPLSFADGENSLGDWIFNIGDIIVDGNRATWNSLTLTICETGNIPILGTTDFDLENSFSVFPNPNNGEFNIKFNSVSNDIAISIFDVRGRSVYNKSYTTSGAFNEAINLGDVQSGMYLLNVKDGDRTITKKIIVE</sequence>
<dbReference type="Proteomes" id="UP000187506">
    <property type="component" value="Chromosome"/>
</dbReference>
<evidence type="ECO:0000259" key="4">
    <source>
        <dbReference type="Pfam" id="PF10342"/>
    </source>
</evidence>
<protein>
    <recommendedName>
        <fullName evidence="8">Secreted protein (Por secretion system target)</fullName>
    </recommendedName>
</protein>
<dbReference type="InterPro" id="IPR013783">
    <property type="entry name" value="Ig-like_fold"/>
</dbReference>
<dbReference type="AlphaFoldDB" id="A0AAC9PV16"/>
<accession>A0AAC9PV16</accession>
<dbReference type="EMBL" id="CP019352">
    <property type="protein sequence ID" value="APX98971.1"/>
    <property type="molecule type" value="Genomic_DNA"/>
</dbReference>
<dbReference type="Pfam" id="PF13574">
    <property type="entry name" value="Reprolysin_2"/>
    <property type="match status" value="1"/>
</dbReference>
<dbReference type="Pfam" id="PF18962">
    <property type="entry name" value="Por_Secre_tail"/>
    <property type="match status" value="1"/>
</dbReference>
<keyword evidence="7" id="KW-1185">Reference proteome</keyword>
<dbReference type="Gene3D" id="2.60.40.10">
    <property type="entry name" value="Immunoglobulins"/>
    <property type="match status" value="1"/>
</dbReference>
<evidence type="ECO:0000256" key="1">
    <source>
        <dbReference type="ARBA" id="ARBA00022729"/>
    </source>
</evidence>
<feature type="compositionally biased region" description="Polar residues" evidence="2">
    <location>
        <begin position="434"/>
        <end position="455"/>
    </location>
</feature>
<name>A0AAC9PV16_9FLAO</name>
<organism evidence="6 7">
    <name type="scientific">Lacinutrix venerupis</name>
    <dbReference type="NCBI Taxonomy" id="1486034"/>
    <lineage>
        <taxon>Bacteria</taxon>
        <taxon>Pseudomonadati</taxon>
        <taxon>Bacteroidota</taxon>
        <taxon>Flavobacteriia</taxon>
        <taxon>Flavobacteriales</taxon>
        <taxon>Flavobacteriaceae</taxon>
        <taxon>Lacinutrix</taxon>
    </lineage>
</organism>
<dbReference type="InterPro" id="IPR024079">
    <property type="entry name" value="MetalloPept_cat_dom_sf"/>
</dbReference>
<evidence type="ECO:0000259" key="5">
    <source>
        <dbReference type="Pfam" id="PF18962"/>
    </source>
</evidence>
<evidence type="ECO:0008006" key="8">
    <source>
        <dbReference type="Google" id="ProtNLM"/>
    </source>
</evidence>
<feature type="domain" description="Yeast cell wall synthesis Kre9/Knh1-like N-terminal" evidence="4">
    <location>
        <begin position="581"/>
        <end position="646"/>
    </location>
</feature>
<dbReference type="InterPro" id="IPR018466">
    <property type="entry name" value="Kre9/Knh1-like_N"/>
</dbReference>
<evidence type="ECO:0000313" key="6">
    <source>
        <dbReference type="EMBL" id="APX98971.1"/>
    </source>
</evidence>
<evidence type="ECO:0000256" key="2">
    <source>
        <dbReference type="SAM" id="MobiDB-lite"/>
    </source>
</evidence>
<dbReference type="Gene3D" id="3.40.390.10">
    <property type="entry name" value="Collagenase (Catalytic Domain)"/>
    <property type="match status" value="1"/>
</dbReference>
<dbReference type="Gene3D" id="2.60.120.260">
    <property type="entry name" value="Galactose-binding domain-like"/>
    <property type="match status" value="1"/>
</dbReference>
<keyword evidence="1 3" id="KW-0732">Signal</keyword>
<evidence type="ECO:0000256" key="3">
    <source>
        <dbReference type="SAM" id="SignalP"/>
    </source>
</evidence>
<dbReference type="GO" id="GO:0008237">
    <property type="term" value="F:metallopeptidase activity"/>
    <property type="evidence" value="ECO:0007669"/>
    <property type="project" value="InterPro"/>
</dbReference>
<gene>
    <name evidence="6" type="ORF">BWR22_01165</name>
</gene>
<dbReference type="NCBIfam" id="TIGR04183">
    <property type="entry name" value="Por_Secre_tail"/>
    <property type="match status" value="1"/>
</dbReference>
<feature type="signal peptide" evidence="3">
    <location>
        <begin position="1"/>
        <end position="24"/>
    </location>
</feature>
<dbReference type="InterPro" id="IPR026444">
    <property type="entry name" value="Secre_tail"/>
</dbReference>
<proteinExistence type="predicted"/>